<dbReference type="PANTHER" id="PTHR33602">
    <property type="entry name" value="REGULATORY PROTEIN RECX FAMILY PROTEIN"/>
    <property type="match status" value="1"/>
</dbReference>
<dbReference type="Pfam" id="PF21982">
    <property type="entry name" value="RecX_HTH1"/>
    <property type="match status" value="1"/>
</dbReference>
<comment type="similarity">
    <text evidence="2 5">Belongs to the RecX family.</text>
</comment>
<accession>A0A0G0Q0K5</accession>
<feature type="domain" description="RecX first three-helical" evidence="7">
    <location>
        <begin position="61"/>
        <end position="100"/>
    </location>
</feature>
<dbReference type="InterPro" id="IPR003783">
    <property type="entry name" value="Regulatory_RecX"/>
</dbReference>
<dbReference type="Pfam" id="PF21981">
    <property type="entry name" value="RecX_HTH3"/>
    <property type="match status" value="1"/>
</dbReference>
<evidence type="ECO:0000256" key="1">
    <source>
        <dbReference type="ARBA" id="ARBA00004496"/>
    </source>
</evidence>
<organism evidence="8 9">
    <name type="scientific">candidate division CPR2 bacterium GW2011_GWC2_39_10</name>
    <dbReference type="NCBI Taxonomy" id="1618345"/>
    <lineage>
        <taxon>Bacteria</taxon>
        <taxon>Bacteria division CPR2</taxon>
    </lineage>
</organism>
<keyword evidence="4 5" id="KW-0963">Cytoplasm</keyword>
<dbReference type="Gene3D" id="1.10.10.10">
    <property type="entry name" value="Winged helix-like DNA-binding domain superfamily/Winged helix DNA-binding domain"/>
    <property type="match status" value="3"/>
</dbReference>
<dbReference type="PANTHER" id="PTHR33602:SF1">
    <property type="entry name" value="REGULATORY PROTEIN RECX FAMILY PROTEIN"/>
    <property type="match status" value="1"/>
</dbReference>
<evidence type="ECO:0000256" key="5">
    <source>
        <dbReference type="HAMAP-Rule" id="MF_01114"/>
    </source>
</evidence>
<dbReference type="GO" id="GO:0006282">
    <property type="term" value="P:regulation of DNA repair"/>
    <property type="evidence" value="ECO:0007669"/>
    <property type="project" value="UniProtKB-UniRule"/>
</dbReference>
<dbReference type="HAMAP" id="MF_01114">
    <property type="entry name" value="RecX"/>
    <property type="match status" value="1"/>
</dbReference>
<dbReference type="InterPro" id="IPR053926">
    <property type="entry name" value="RecX_HTH_1st"/>
</dbReference>
<comment type="caution">
    <text evidence="8">The sequence shown here is derived from an EMBL/GenBank/DDBJ whole genome shotgun (WGS) entry which is preliminary data.</text>
</comment>
<sequence>MVITKLTQGKKNKNRANVYLDGQYSFSISLDNLVSFSLKIGDTISEEKISEIKNVEGYLRAYDRALTFISYRKRSEKEVKDKLKSLEFEEDVVEKTMDRLKKNSFIDDVDFTLSWIINRNRLKPTSRKILFTELYQKGIEKSIIENELAGISNEEEVENAKKIVAKKIISLKNDPEKIKKYLYSKGFSWDMIKKVVNDKEE</sequence>
<comment type="subcellular location">
    <subcellularLocation>
        <location evidence="1 5">Cytoplasm</location>
    </subcellularLocation>
</comment>
<gene>
    <name evidence="5" type="primary">recX</name>
    <name evidence="8" type="ORF">UT18_C0003G0050</name>
</gene>
<protein>
    <recommendedName>
        <fullName evidence="3 5">Regulatory protein RecX</fullName>
    </recommendedName>
</protein>
<evidence type="ECO:0000256" key="2">
    <source>
        <dbReference type="ARBA" id="ARBA00009695"/>
    </source>
</evidence>
<evidence type="ECO:0000256" key="4">
    <source>
        <dbReference type="ARBA" id="ARBA00022490"/>
    </source>
</evidence>
<evidence type="ECO:0000259" key="6">
    <source>
        <dbReference type="Pfam" id="PF21981"/>
    </source>
</evidence>
<reference evidence="8" key="1">
    <citation type="journal article" date="2015" name="Nature">
        <title>rRNA introns, odd ribosomes, and small enigmatic genomes across a large radiation of phyla.</title>
        <authorList>
            <person name="Brown C.T."/>
            <person name="Hug L.A."/>
            <person name="Thomas B.C."/>
            <person name="Sharon I."/>
            <person name="Castelle C.J."/>
            <person name="Singh A."/>
            <person name="Wilkins M.J."/>
            <person name="Williams K.H."/>
            <person name="Banfield J.F."/>
        </authorList>
    </citation>
    <scope>NUCLEOTIDE SEQUENCE [LARGE SCALE GENOMIC DNA]</scope>
</reference>
<dbReference type="EMBL" id="LBVV01000003">
    <property type="protein sequence ID" value="KKQ95191.1"/>
    <property type="molecule type" value="Genomic_DNA"/>
</dbReference>
<comment type="function">
    <text evidence="5">Modulates RecA activity.</text>
</comment>
<dbReference type="InterPro" id="IPR036388">
    <property type="entry name" value="WH-like_DNA-bd_sf"/>
</dbReference>
<evidence type="ECO:0000313" key="8">
    <source>
        <dbReference type="EMBL" id="KKQ95191.1"/>
    </source>
</evidence>
<dbReference type="GO" id="GO:0005737">
    <property type="term" value="C:cytoplasm"/>
    <property type="evidence" value="ECO:0007669"/>
    <property type="project" value="UniProtKB-SubCell"/>
</dbReference>
<dbReference type="AlphaFoldDB" id="A0A0G0Q0K5"/>
<evidence type="ECO:0000259" key="7">
    <source>
        <dbReference type="Pfam" id="PF21982"/>
    </source>
</evidence>
<proteinExistence type="inferred from homology"/>
<dbReference type="InterPro" id="IPR053925">
    <property type="entry name" value="RecX_HTH_3rd"/>
</dbReference>
<evidence type="ECO:0000256" key="3">
    <source>
        <dbReference type="ARBA" id="ARBA00018111"/>
    </source>
</evidence>
<dbReference type="STRING" id="1618345.UT18_C0003G0050"/>
<name>A0A0G0Q0K5_UNCC2</name>
<feature type="domain" description="RecX third three-helical" evidence="6">
    <location>
        <begin position="154"/>
        <end position="196"/>
    </location>
</feature>
<dbReference type="Proteomes" id="UP000034207">
    <property type="component" value="Unassembled WGS sequence"/>
</dbReference>
<evidence type="ECO:0000313" key="9">
    <source>
        <dbReference type="Proteomes" id="UP000034207"/>
    </source>
</evidence>